<feature type="region of interest" description="Disordered" evidence="1">
    <location>
        <begin position="111"/>
        <end position="135"/>
    </location>
</feature>
<feature type="region of interest" description="Disordered" evidence="1">
    <location>
        <begin position="281"/>
        <end position="394"/>
    </location>
</feature>
<proteinExistence type="predicted"/>
<dbReference type="EMBL" id="LGSR01000018">
    <property type="protein sequence ID" value="KOS20214.1"/>
    <property type="molecule type" value="Genomic_DNA"/>
</dbReference>
<keyword evidence="3" id="KW-1185">Reference proteome</keyword>
<evidence type="ECO:0000256" key="1">
    <source>
        <dbReference type="SAM" id="MobiDB-lite"/>
    </source>
</evidence>
<organism evidence="2 3">
    <name type="scientific">Escovopsis weberi</name>
    <dbReference type="NCBI Taxonomy" id="150374"/>
    <lineage>
        <taxon>Eukaryota</taxon>
        <taxon>Fungi</taxon>
        <taxon>Dikarya</taxon>
        <taxon>Ascomycota</taxon>
        <taxon>Pezizomycotina</taxon>
        <taxon>Sordariomycetes</taxon>
        <taxon>Hypocreomycetidae</taxon>
        <taxon>Hypocreales</taxon>
        <taxon>Hypocreaceae</taxon>
        <taxon>Escovopsis</taxon>
    </lineage>
</organism>
<name>A0A0M8N432_ESCWE</name>
<dbReference type="STRING" id="150374.A0A0M8N432"/>
<evidence type="ECO:0008006" key="4">
    <source>
        <dbReference type="Google" id="ProtNLM"/>
    </source>
</evidence>
<comment type="caution">
    <text evidence="2">The sequence shown here is derived from an EMBL/GenBank/DDBJ whole genome shotgun (WGS) entry which is preliminary data.</text>
</comment>
<dbReference type="OrthoDB" id="4161595at2759"/>
<feature type="compositionally biased region" description="Polar residues" evidence="1">
    <location>
        <begin position="297"/>
        <end position="310"/>
    </location>
</feature>
<evidence type="ECO:0000313" key="2">
    <source>
        <dbReference type="EMBL" id="KOS20214.1"/>
    </source>
</evidence>
<feature type="compositionally biased region" description="Basic and acidic residues" evidence="1">
    <location>
        <begin position="281"/>
        <end position="296"/>
    </location>
</feature>
<evidence type="ECO:0000313" key="3">
    <source>
        <dbReference type="Proteomes" id="UP000053831"/>
    </source>
</evidence>
<accession>A0A0M8N432</accession>
<gene>
    <name evidence="2" type="ORF">ESCO_006226</name>
</gene>
<reference evidence="2 3" key="1">
    <citation type="submission" date="2015-07" db="EMBL/GenBank/DDBJ databases">
        <title>The genome of the fungus Escovopsis weberi, a specialized disease agent of ant agriculture.</title>
        <authorList>
            <person name="de Man T.J."/>
            <person name="Stajich J.E."/>
            <person name="Kubicek C.P."/>
            <person name="Chenthamara K."/>
            <person name="Atanasova L."/>
            <person name="Druzhinina I.S."/>
            <person name="Birnbaum S."/>
            <person name="Barribeau S.M."/>
            <person name="Teiling C."/>
            <person name="Suen G."/>
            <person name="Currie C."/>
            <person name="Gerardo N.M."/>
        </authorList>
    </citation>
    <scope>NUCLEOTIDE SEQUENCE [LARGE SCALE GENOMIC DNA]</scope>
</reference>
<protein>
    <recommendedName>
        <fullName evidence="4">ORP1</fullName>
    </recommendedName>
</protein>
<sequence length="394" mass="44322">MPDDQWEEPCCMFVKDCNTGSQLRKAISHLFGRNKSCTLRIPKKIWVYYCRKHYQRVRYRNAKTYPLNQMELVKLQIRRLRTWSVDNQRGGSGPFIKSWTLSLRKREKNRLNQNPSGANAGADAADDGEGQAPPAAPEWLLQRLGSGYTTEQMMEIADSLHEAIRDGSLSQVPEIEFLPDIKDPDEEDGSVTRPFLTRKQSRPSIDARPPKRKASIFSNVHAEIHPPSPYWREQQMASRLQEKRARINKMASPYRREPVDIPGPSSGVGVGLGVQFLHQEQDQGHGGHGVPIHDRTGASTGAYSHGQQGPSDRRFGPKPPQPAWEWEPHRTGHFRLPSISAQLPPEPQALANVSIPPAHAFHRGLEAGPGDEDRPHMMHQQRSSATLPPPWGDA</sequence>
<dbReference type="Proteomes" id="UP000053831">
    <property type="component" value="Unassembled WGS sequence"/>
</dbReference>
<dbReference type="AlphaFoldDB" id="A0A0M8N432"/>